<gene>
    <name evidence="1" type="ORF">V7S98_20690</name>
</gene>
<sequence>MQQREPGATIFHLQVAPLRDFSEKTLFMRHFGANSRFYITKRTKAALSSRCAGTIGRVAPSLSKNRVAPGCTRIVLQANLASS</sequence>
<dbReference type="Proteomes" id="UP001380290">
    <property type="component" value="Unassembled WGS sequence"/>
</dbReference>
<reference evidence="1 2" key="1">
    <citation type="submission" date="2024-02" db="EMBL/GenBank/DDBJ databases">
        <title>Identification of pathogenicity and growth-promoting function of Pseudomonas putida variant.</title>
        <authorList>
            <person name="Sun J."/>
        </authorList>
    </citation>
    <scope>NUCLEOTIDE SEQUENCE [LARGE SCALE GENOMIC DNA]</scope>
    <source>
        <strain evidence="1 2">A03</strain>
    </source>
</reference>
<evidence type="ECO:0000313" key="1">
    <source>
        <dbReference type="EMBL" id="MEJ5865640.1"/>
    </source>
</evidence>
<proteinExistence type="predicted"/>
<keyword evidence="2" id="KW-1185">Reference proteome</keyword>
<evidence type="ECO:0000313" key="2">
    <source>
        <dbReference type="Proteomes" id="UP001380290"/>
    </source>
</evidence>
<name>A0ABU8QY91_9PSED</name>
<dbReference type="RefSeq" id="WP_186520405.1">
    <property type="nucleotide sequence ID" value="NZ_JABWRF020000002.1"/>
</dbReference>
<comment type="caution">
    <text evidence="1">The sequence shown here is derived from an EMBL/GenBank/DDBJ whole genome shotgun (WGS) entry which is preliminary data.</text>
</comment>
<dbReference type="EMBL" id="JBBHLC010000093">
    <property type="protein sequence ID" value="MEJ5865640.1"/>
    <property type="molecule type" value="Genomic_DNA"/>
</dbReference>
<organism evidence="1 2">
    <name type="scientific">Pseudomonas farsensis</name>
    <dbReference type="NCBI Taxonomy" id="2745492"/>
    <lineage>
        <taxon>Bacteria</taxon>
        <taxon>Pseudomonadati</taxon>
        <taxon>Pseudomonadota</taxon>
        <taxon>Gammaproteobacteria</taxon>
        <taxon>Pseudomonadales</taxon>
        <taxon>Pseudomonadaceae</taxon>
        <taxon>Pseudomonas</taxon>
    </lineage>
</organism>
<accession>A0ABU8QY91</accession>
<protein>
    <submittedName>
        <fullName evidence="1">Uncharacterized protein</fullName>
    </submittedName>
</protein>